<organism evidence="2 3">
    <name type="scientific">Pseudoalteromonas phage pYD6-A</name>
    <dbReference type="NCBI Taxonomy" id="754052"/>
    <lineage>
        <taxon>Viruses</taxon>
        <taxon>Duplodnaviria</taxon>
        <taxon>Heunggongvirae</taxon>
        <taxon>Uroviricota</taxon>
        <taxon>Caudoviricetes</taxon>
        <taxon>Schitoviridae</taxon>
        <taxon>Fuhrmanvirinae</taxon>
        <taxon>Matsuvirus</taxon>
        <taxon>Matsuvirus pYD6A</taxon>
    </lineage>
</organism>
<evidence type="ECO:0000313" key="2">
    <source>
        <dbReference type="EMBL" id="AGH57567.1"/>
    </source>
</evidence>
<name>M4SMH3_9CAUD</name>
<keyword evidence="1" id="KW-1133">Transmembrane helix</keyword>
<dbReference type="KEGG" id="vg:15010778"/>
<evidence type="ECO:0000313" key="3">
    <source>
        <dbReference type="Proteomes" id="UP000204048"/>
    </source>
</evidence>
<proteinExistence type="predicted"/>
<protein>
    <submittedName>
        <fullName evidence="2">Uncharacterized protein</fullName>
    </submittedName>
</protein>
<accession>M4SMH3</accession>
<dbReference type="GeneID" id="15010778"/>
<gene>
    <name evidence="2" type="ORF">PYDG_00035</name>
</gene>
<sequence>MSKLIFITALLVAILIFALIYWYVEHGPKKRSKILSFEWEGNTYYLVYVYRPFDSDFNEYYYSMNSSAYHKKLPNEDTKTLLALSTYKEALEVQKYIEKYYEISKPKEVVTKVVKGNKAHLDDLLDGK</sequence>
<dbReference type="Proteomes" id="UP000204048">
    <property type="component" value="Segment"/>
</dbReference>
<dbReference type="RefSeq" id="YP_007674245.1">
    <property type="nucleotide sequence ID" value="NC_020849.1"/>
</dbReference>
<dbReference type="EMBL" id="JF974296">
    <property type="protein sequence ID" value="AGH57567.1"/>
    <property type="molecule type" value="Genomic_DNA"/>
</dbReference>
<reference evidence="2 3" key="1">
    <citation type="submission" date="2010-11" db="EMBL/GenBank/DDBJ databases">
        <title>The Genome Sequence of Pseudoalteromonas phage pYD6-A.</title>
        <authorList>
            <consortium name="The Broad Institute Genome Sequencing Platform"/>
            <person name="Henn M.R."/>
            <person name="Wolf A."/>
            <person name="Jost G."/>
            <person name="Levin J."/>
            <person name="Malboeuf C."/>
            <person name="Casali M."/>
            <person name="Russ C."/>
            <person name="Lennon N."/>
            <person name="Chapman S.B."/>
            <person name="Erlich R."/>
            <person name="Young S.K."/>
            <person name="Yandava C."/>
            <person name="Zeng Q."/>
            <person name="Alvarado L."/>
            <person name="Anderson S."/>
            <person name="Berlin A."/>
            <person name="Chen Z."/>
            <person name="Freedman E."/>
            <person name="Gellesch M."/>
            <person name="Goldberg J."/>
            <person name="Green L."/>
            <person name="Griggs A."/>
            <person name="Gujja S."/>
            <person name="Heilman E.R."/>
            <person name="Heiman D."/>
            <person name="Hollinger A."/>
            <person name="Howarth C."/>
            <person name="Larson L."/>
            <person name="Mehta T."/>
            <person name="Pearson M."/>
            <person name="Roberts A."/>
            <person name="Ryan E."/>
            <person name="Saif S."/>
            <person name="Shea T."/>
            <person name="Shenoy N."/>
            <person name="Sisk P."/>
            <person name="Stolte C."/>
            <person name="Sykes S."/>
            <person name="White J."/>
            <person name="Haas B."/>
            <person name="Nusbaum C."/>
            <person name="Birren B."/>
        </authorList>
    </citation>
    <scope>NUCLEOTIDE SEQUENCE [LARGE SCALE GENOMIC DNA]</scope>
    <source>
        <strain evidence="3">pYD6-A</strain>
    </source>
</reference>
<keyword evidence="1" id="KW-0812">Transmembrane</keyword>
<keyword evidence="3" id="KW-1185">Reference proteome</keyword>
<evidence type="ECO:0000256" key="1">
    <source>
        <dbReference type="SAM" id="Phobius"/>
    </source>
</evidence>
<keyword evidence="1" id="KW-0472">Membrane</keyword>
<feature type="transmembrane region" description="Helical" evidence="1">
    <location>
        <begin position="6"/>
        <end position="24"/>
    </location>
</feature>